<feature type="chain" id="PRO_5036087674" evidence="1">
    <location>
        <begin position="19"/>
        <end position="193"/>
    </location>
</feature>
<dbReference type="OrthoDB" id="945117at2"/>
<keyword evidence="1" id="KW-0732">Signal</keyword>
<dbReference type="AlphaFoldDB" id="A0A3P3WHX8"/>
<dbReference type="Proteomes" id="UP000275719">
    <property type="component" value="Unassembled WGS sequence"/>
</dbReference>
<reference evidence="3 4" key="1">
    <citation type="submission" date="2018-11" db="EMBL/GenBank/DDBJ databases">
        <title>Flavobacterium sp. nov., YIM 102701-2 draft genome.</title>
        <authorList>
            <person name="Li G."/>
            <person name="Jiang Y."/>
        </authorList>
    </citation>
    <scope>NUCLEOTIDE SEQUENCE [LARGE SCALE GENOMIC DNA]</scope>
    <source>
        <strain evidence="3 4">YIM 102701-2</strain>
    </source>
</reference>
<dbReference type="InterPro" id="IPR011250">
    <property type="entry name" value="OMP/PagP_B-barrel"/>
</dbReference>
<organism evidence="3 4">
    <name type="scientific">Paenimyroides tangerinum</name>
    <dbReference type="NCBI Taxonomy" id="2488728"/>
    <lineage>
        <taxon>Bacteria</taxon>
        <taxon>Pseudomonadati</taxon>
        <taxon>Bacteroidota</taxon>
        <taxon>Flavobacteriia</taxon>
        <taxon>Flavobacteriales</taxon>
        <taxon>Flavobacteriaceae</taxon>
        <taxon>Paenimyroides</taxon>
    </lineage>
</organism>
<dbReference type="SUPFAM" id="SSF56925">
    <property type="entry name" value="OMPA-like"/>
    <property type="match status" value="1"/>
</dbReference>
<dbReference type="RefSeq" id="WP_125017638.1">
    <property type="nucleotide sequence ID" value="NZ_RQVQ01000006.1"/>
</dbReference>
<comment type="caution">
    <text evidence="3">The sequence shown here is derived from an EMBL/GenBank/DDBJ whole genome shotgun (WGS) entry which is preliminary data.</text>
</comment>
<evidence type="ECO:0000256" key="1">
    <source>
        <dbReference type="SAM" id="SignalP"/>
    </source>
</evidence>
<protein>
    <submittedName>
        <fullName evidence="3">Porin family protein</fullName>
    </submittedName>
</protein>
<sequence length="193" mass="20050">MKKVILAVIALTAFAANAQDGFKGKWFLMGQVNFSSTVTPKTDLTAKTTTSSFTVLPAVGTFIAPTTAVGLAIGYTGESAKADGGDKVNGGTFIVQPLARKYWGVTDNFLLFGEAAVPLKFAKYGEAKASSVGVNVGVGMDYFITGNWSVEAKLGVLGWESAKPKGGDATTTFGLDVNSGLLNGLSLGVKYVF</sequence>
<dbReference type="EMBL" id="RQVQ01000036">
    <property type="protein sequence ID" value="RRJ88957.1"/>
    <property type="molecule type" value="Genomic_DNA"/>
</dbReference>
<name>A0A3P3WHX8_9FLAO</name>
<accession>A0A3P3WHX8</accession>
<dbReference type="EMBL" id="RQVQ01000006">
    <property type="protein sequence ID" value="RRJ92333.1"/>
    <property type="molecule type" value="Genomic_DNA"/>
</dbReference>
<evidence type="ECO:0000313" key="2">
    <source>
        <dbReference type="EMBL" id="RRJ88957.1"/>
    </source>
</evidence>
<evidence type="ECO:0000313" key="4">
    <source>
        <dbReference type="Proteomes" id="UP000275719"/>
    </source>
</evidence>
<evidence type="ECO:0000313" key="3">
    <source>
        <dbReference type="EMBL" id="RRJ92333.1"/>
    </source>
</evidence>
<feature type="signal peptide" evidence="1">
    <location>
        <begin position="1"/>
        <end position="18"/>
    </location>
</feature>
<keyword evidence="4" id="KW-1185">Reference proteome</keyword>
<gene>
    <name evidence="3" type="ORF">EG240_03920</name>
    <name evidence="2" type="ORF">EG240_13195</name>
</gene>
<proteinExistence type="predicted"/>